<dbReference type="PIRSF" id="PIRSF500217">
    <property type="entry name" value="AlgI"/>
    <property type="match status" value="1"/>
</dbReference>
<feature type="transmembrane region" description="Helical" evidence="8">
    <location>
        <begin position="431"/>
        <end position="453"/>
    </location>
</feature>
<feature type="transmembrane region" description="Helical" evidence="8">
    <location>
        <begin position="204"/>
        <end position="229"/>
    </location>
</feature>
<keyword evidence="3 7" id="KW-1003">Cell membrane</keyword>
<keyword evidence="4 8" id="KW-0812">Transmembrane</keyword>
<comment type="subcellular location">
    <subcellularLocation>
        <location evidence="1">Cell membrane</location>
        <topology evidence="1">Multi-pass membrane protein</topology>
    </subcellularLocation>
</comment>
<evidence type="ECO:0000256" key="6">
    <source>
        <dbReference type="ARBA" id="ARBA00023136"/>
    </source>
</evidence>
<feature type="transmembrane region" description="Helical" evidence="8">
    <location>
        <begin position="74"/>
        <end position="91"/>
    </location>
</feature>
<feature type="transmembrane region" description="Helical" evidence="8">
    <location>
        <begin position="395"/>
        <end position="411"/>
    </location>
</feature>
<dbReference type="InterPro" id="IPR024194">
    <property type="entry name" value="Ac/AlaTfrase_AlgI/DltB"/>
</dbReference>
<evidence type="ECO:0000256" key="7">
    <source>
        <dbReference type="PIRNR" id="PIRNR016636"/>
    </source>
</evidence>
<dbReference type="InterPro" id="IPR004299">
    <property type="entry name" value="MBOAT_fam"/>
</dbReference>
<organism evidence="9 10">
    <name type="scientific">Hoylesella nanceiensis</name>
    <dbReference type="NCBI Taxonomy" id="425941"/>
    <lineage>
        <taxon>Bacteria</taxon>
        <taxon>Pseudomonadati</taxon>
        <taxon>Bacteroidota</taxon>
        <taxon>Bacteroidia</taxon>
        <taxon>Bacteroidales</taxon>
        <taxon>Prevotellaceae</taxon>
        <taxon>Hoylesella</taxon>
    </lineage>
</organism>
<comment type="caution">
    <text evidence="9">The sequence shown here is derived from an EMBL/GenBank/DDBJ whole genome shotgun (WGS) entry which is preliminary data.</text>
</comment>
<dbReference type="InterPro" id="IPR028362">
    <property type="entry name" value="AlgI"/>
</dbReference>
<accession>A0ABS6YEE9</accession>
<gene>
    <name evidence="9" type="ORF">KZO38_09275</name>
</gene>
<proteinExistence type="inferred from homology"/>
<dbReference type="PANTHER" id="PTHR13285:SF18">
    <property type="entry name" value="PROTEIN-CYSTEINE N-PALMITOYLTRANSFERASE RASP"/>
    <property type="match status" value="1"/>
</dbReference>
<feature type="transmembrane region" description="Helical" evidence="8">
    <location>
        <begin position="166"/>
        <end position="184"/>
    </location>
</feature>
<dbReference type="PIRSF" id="PIRSF016636">
    <property type="entry name" value="AlgI_DltB"/>
    <property type="match status" value="1"/>
</dbReference>
<feature type="transmembrane region" description="Helical" evidence="8">
    <location>
        <begin position="30"/>
        <end position="62"/>
    </location>
</feature>
<keyword evidence="5 8" id="KW-1133">Transmembrane helix</keyword>
<keyword evidence="10" id="KW-1185">Reference proteome</keyword>
<dbReference type="PANTHER" id="PTHR13285">
    <property type="entry name" value="ACYLTRANSFERASE"/>
    <property type="match status" value="1"/>
</dbReference>
<keyword evidence="6 7" id="KW-0472">Membrane</keyword>
<evidence type="ECO:0000256" key="4">
    <source>
        <dbReference type="ARBA" id="ARBA00022692"/>
    </source>
</evidence>
<dbReference type="Pfam" id="PF03062">
    <property type="entry name" value="MBOAT"/>
    <property type="match status" value="1"/>
</dbReference>
<dbReference type="RefSeq" id="WP_219482082.1">
    <property type="nucleotide sequence ID" value="NZ_JAHXCT010000007.1"/>
</dbReference>
<dbReference type="Proteomes" id="UP000788426">
    <property type="component" value="Unassembled WGS sequence"/>
</dbReference>
<evidence type="ECO:0000256" key="1">
    <source>
        <dbReference type="ARBA" id="ARBA00004651"/>
    </source>
</evidence>
<feature type="transmembrane region" description="Helical" evidence="8">
    <location>
        <begin position="285"/>
        <end position="302"/>
    </location>
</feature>
<dbReference type="EMBL" id="JAHXCT010000007">
    <property type="protein sequence ID" value="MBW4769941.1"/>
    <property type="molecule type" value="Genomic_DNA"/>
</dbReference>
<evidence type="ECO:0000313" key="10">
    <source>
        <dbReference type="Proteomes" id="UP000788426"/>
    </source>
</evidence>
<evidence type="ECO:0000256" key="2">
    <source>
        <dbReference type="ARBA" id="ARBA00010323"/>
    </source>
</evidence>
<keyword evidence="7" id="KW-0808">Transferase</keyword>
<sequence>MEFLSIPFSCTLILAFILYYIKENKDWQRFVLLATSVVFVGFYHWQYLVSAIGITLLTFYMGKWIHKSLGTKKAPYLLTLGISMLVGIWLYTRYCIDLFPLGISFYTFQAISYLIETYWEEEPEDDIFDFSVYMLLFMKFLSGPIERGYDFLPQVKQARKFDYENVVRGMLTVAWGAFLKLMIADKISPSVDSVMNDVHAATNIQLFVGTLLYPIQLYADFAGYTLMALGFGRMFGFKLSPNFDRPFSSLTTGELWRRWHQSLSFWVRDYVFMTLSASLRRLKEWGVYISLLVTFVVIGVWHGAGWAFAIYGLIQGLLIMWERFTEKPRAAIQKKVPSVLFKTVMVVRTYFFFALSLLFFRIVDVDKVMYVYTHAFNLTNANIKDLKLGLDDKEWIVFAVAVVIMFLLDHFNAKKDLITSLRNTSPIWRWVIYFAIIIAIFRFGSFGVENFIYVQF</sequence>
<evidence type="ECO:0000256" key="5">
    <source>
        <dbReference type="ARBA" id="ARBA00022989"/>
    </source>
</evidence>
<dbReference type="InterPro" id="IPR051085">
    <property type="entry name" value="MB_O-acyltransferase"/>
</dbReference>
<protein>
    <submittedName>
        <fullName evidence="9">MBOAT family protein</fullName>
    </submittedName>
</protein>
<feature type="transmembrane region" description="Helical" evidence="8">
    <location>
        <begin position="345"/>
        <end position="363"/>
    </location>
</feature>
<evidence type="ECO:0000256" key="8">
    <source>
        <dbReference type="SAM" id="Phobius"/>
    </source>
</evidence>
<feature type="transmembrane region" description="Helical" evidence="8">
    <location>
        <begin position="6"/>
        <end position="21"/>
    </location>
</feature>
<name>A0ABS6YEE9_9BACT</name>
<evidence type="ECO:0000313" key="9">
    <source>
        <dbReference type="EMBL" id="MBW4769941.1"/>
    </source>
</evidence>
<evidence type="ECO:0000256" key="3">
    <source>
        <dbReference type="ARBA" id="ARBA00022475"/>
    </source>
</evidence>
<keyword evidence="7" id="KW-0012">Acyltransferase</keyword>
<comment type="similarity">
    <text evidence="2 7">Belongs to the membrane-bound acyltransferase family.</text>
</comment>
<reference evidence="9 10" key="1">
    <citation type="submission" date="2021-07" db="EMBL/GenBank/DDBJ databases">
        <title>Genomic diversity and antimicrobial resistance of Prevotella spp. isolated from chronic lung disease airways.</title>
        <authorList>
            <person name="Webb K.A."/>
            <person name="Olagoke O.S."/>
            <person name="Baird T."/>
            <person name="Neill J."/>
            <person name="Pham A."/>
            <person name="Wells T.J."/>
            <person name="Ramsay K.A."/>
            <person name="Bell S.C."/>
            <person name="Sarovich D.S."/>
            <person name="Price E.P."/>
        </authorList>
    </citation>
    <scope>NUCLEOTIDE SEQUENCE [LARGE SCALE GENOMIC DNA]</scope>
    <source>
        <strain evidence="9 10">SCHI0011.S.12</strain>
    </source>
</reference>